<dbReference type="PROSITE" id="PS51831">
    <property type="entry name" value="HD"/>
    <property type="match status" value="1"/>
</dbReference>
<name>A0A1M7TBD7_9BACT</name>
<dbReference type="STRING" id="1121455.SAMN02745728_01808"/>
<dbReference type="Pfam" id="PF01966">
    <property type="entry name" value="HD"/>
    <property type="match status" value="1"/>
</dbReference>
<keyword evidence="4" id="KW-1185">Reference proteome</keyword>
<dbReference type="CDD" id="cd00077">
    <property type="entry name" value="HDc"/>
    <property type="match status" value="1"/>
</dbReference>
<dbReference type="Gene3D" id="1.10.3210.10">
    <property type="entry name" value="Hypothetical protein af1432"/>
    <property type="match status" value="1"/>
</dbReference>
<dbReference type="InterPro" id="IPR050798">
    <property type="entry name" value="YhaM_exoribonuc/phosphodiest"/>
</dbReference>
<evidence type="ECO:0000313" key="4">
    <source>
        <dbReference type="Proteomes" id="UP000186469"/>
    </source>
</evidence>
<dbReference type="RefSeq" id="WP_072697493.1">
    <property type="nucleotide sequence ID" value="NZ_FRDI01000009.1"/>
</dbReference>
<dbReference type="GO" id="GO:0016787">
    <property type="term" value="F:hydrolase activity"/>
    <property type="evidence" value="ECO:0007669"/>
    <property type="project" value="UniProtKB-KW"/>
</dbReference>
<reference evidence="3 4" key="1">
    <citation type="submission" date="2016-12" db="EMBL/GenBank/DDBJ databases">
        <authorList>
            <person name="Song W.-J."/>
            <person name="Kurnit D.M."/>
        </authorList>
    </citation>
    <scope>NUCLEOTIDE SEQUENCE [LARGE SCALE GENOMIC DNA]</scope>
    <source>
        <strain evidence="3 4">DSM 11393</strain>
    </source>
</reference>
<dbReference type="CDD" id="cd04492">
    <property type="entry name" value="YhaM_OBF_like"/>
    <property type="match status" value="1"/>
</dbReference>
<dbReference type="AlphaFoldDB" id="A0A1M7TBD7"/>
<dbReference type="PANTHER" id="PTHR37294">
    <property type="entry name" value="3'-5' EXORIBONUCLEASE YHAM"/>
    <property type="match status" value="1"/>
</dbReference>
<organism evidence="3 4">
    <name type="scientific">Desulfovibrio litoralis DSM 11393</name>
    <dbReference type="NCBI Taxonomy" id="1121455"/>
    <lineage>
        <taxon>Bacteria</taxon>
        <taxon>Pseudomonadati</taxon>
        <taxon>Thermodesulfobacteriota</taxon>
        <taxon>Desulfovibrionia</taxon>
        <taxon>Desulfovibrionales</taxon>
        <taxon>Desulfovibrionaceae</taxon>
        <taxon>Desulfovibrio</taxon>
    </lineage>
</organism>
<feature type="domain" description="HD" evidence="2">
    <location>
        <begin position="169"/>
        <end position="288"/>
    </location>
</feature>
<dbReference type="SMART" id="SM00471">
    <property type="entry name" value="HDc"/>
    <property type="match status" value="1"/>
</dbReference>
<sequence>MPLTTEKKYINEIKANEDIFSIFLLSKAEQAQAKNGMYWRIELKDATGSIEGKIWSPLSSAFSELPVGQIVEIKAKSTTYRDKIDLNIEALAFLSEEETAQINLADFIESSTQDPELMLTELKELCKTYCYHKPLKKFLLLILKDEEITRLLKTAPAAKSMHHAFAGGLLEHTLSVTKLCLKISEQYPQLDKQILLAGAICHDLGKMWEMSGGLSNEYTDEGLLIGHIQIIIEKLEPFLKKSGLETALALHLKHLILSHHGYYEFGAPKLPQTAEALILHYADNIDAKMDQVKTALNTIPETETGWSKYLKSLERSVYKAEQTPQALRQNLETQTNLLEQNQEKNLQCALPFNFENYN</sequence>
<dbReference type="EMBL" id="FRDI01000009">
    <property type="protein sequence ID" value="SHN68013.1"/>
    <property type="molecule type" value="Genomic_DNA"/>
</dbReference>
<proteinExistence type="predicted"/>
<evidence type="ECO:0000256" key="1">
    <source>
        <dbReference type="ARBA" id="ARBA00022801"/>
    </source>
</evidence>
<gene>
    <name evidence="3" type="ORF">SAMN02745728_01808</name>
</gene>
<evidence type="ECO:0000259" key="2">
    <source>
        <dbReference type="PROSITE" id="PS51831"/>
    </source>
</evidence>
<accession>A0A1M7TBD7</accession>
<dbReference type="SUPFAM" id="SSF109604">
    <property type="entry name" value="HD-domain/PDEase-like"/>
    <property type="match status" value="1"/>
</dbReference>
<dbReference type="Proteomes" id="UP000186469">
    <property type="component" value="Unassembled WGS sequence"/>
</dbReference>
<protein>
    <submittedName>
        <fullName evidence="3">3'-5' exoribonuclease</fullName>
    </submittedName>
</protein>
<dbReference type="PANTHER" id="PTHR37294:SF1">
    <property type="entry name" value="3'-5' EXORIBONUCLEASE YHAM"/>
    <property type="match status" value="1"/>
</dbReference>
<keyword evidence="1" id="KW-0378">Hydrolase</keyword>
<evidence type="ECO:0000313" key="3">
    <source>
        <dbReference type="EMBL" id="SHN68013.1"/>
    </source>
</evidence>
<dbReference type="InterPro" id="IPR003607">
    <property type="entry name" value="HD/PDEase_dom"/>
</dbReference>
<dbReference type="InterPro" id="IPR006674">
    <property type="entry name" value="HD_domain"/>
</dbReference>
<dbReference type="GO" id="GO:0031125">
    <property type="term" value="P:rRNA 3'-end processing"/>
    <property type="evidence" value="ECO:0007669"/>
    <property type="project" value="TreeGrafter"/>
</dbReference>